<dbReference type="RefSeq" id="WP_048899317.1">
    <property type="nucleotide sequence ID" value="NZ_AP024853.1"/>
</dbReference>
<evidence type="ECO:0000313" key="2">
    <source>
        <dbReference type="Proteomes" id="UP000240481"/>
    </source>
</evidence>
<dbReference type="AlphaFoldDB" id="A0A0J8VA52"/>
<comment type="caution">
    <text evidence="1">The sequence shown here is derived from an EMBL/GenBank/DDBJ whole genome shotgun (WGS) entry which is preliminary data.</text>
</comment>
<name>A0A0J8VA52_9GAMM</name>
<protein>
    <submittedName>
        <fullName evidence="1">Uncharacterized protein</fullName>
    </submittedName>
</protein>
<dbReference type="OrthoDB" id="5820455at2"/>
<gene>
    <name evidence="1" type="ORF">C9I94_17345</name>
</gene>
<evidence type="ECO:0000313" key="1">
    <source>
        <dbReference type="EMBL" id="PSW22949.1"/>
    </source>
</evidence>
<sequence>MKNITAFLDQIEKQHRSVACWVYSENDSYTEIDGGGILSISKLRSTLDHHLHIVVKPIESTSLDAHLLLPEISMVVPVQFINGKVSSFTDLNAA</sequence>
<dbReference type="Proteomes" id="UP000240481">
    <property type="component" value="Unassembled WGS sequence"/>
</dbReference>
<dbReference type="EMBL" id="PYLZ01000010">
    <property type="protein sequence ID" value="PSW22949.1"/>
    <property type="molecule type" value="Genomic_DNA"/>
</dbReference>
<keyword evidence="2" id="KW-1185">Reference proteome</keyword>
<organism evidence="1 2">
    <name type="scientific">Photobacterium swingsii</name>
    <dbReference type="NCBI Taxonomy" id="680026"/>
    <lineage>
        <taxon>Bacteria</taxon>
        <taxon>Pseudomonadati</taxon>
        <taxon>Pseudomonadota</taxon>
        <taxon>Gammaproteobacteria</taxon>
        <taxon>Vibrionales</taxon>
        <taxon>Vibrionaceae</taxon>
        <taxon>Photobacterium</taxon>
    </lineage>
</organism>
<reference evidence="1 2" key="1">
    <citation type="submission" date="2018-01" db="EMBL/GenBank/DDBJ databases">
        <title>Whole genome sequencing of Histamine producing bacteria.</title>
        <authorList>
            <person name="Butler K."/>
        </authorList>
    </citation>
    <scope>NUCLEOTIDE SEQUENCE [LARGE SCALE GENOMIC DNA]</scope>
    <source>
        <strain evidence="1 2">DSM 24669</strain>
    </source>
</reference>
<accession>A0A0J8VA52</accession>
<proteinExistence type="predicted"/>